<gene>
    <name evidence="2" type="ORF">KIV56_11510</name>
</gene>
<sequence>MAERESRFRGSEEPADGGFDESGGDIGDVGDGVFAGGAVPEFQQAAVEADDEVVAVVEFEFGVEVDGGHVSVPW</sequence>
<keyword evidence="3" id="KW-1185">Reference proteome</keyword>
<evidence type="ECO:0000256" key="1">
    <source>
        <dbReference type="SAM" id="MobiDB-lite"/>
    </source>
</evidence>
<reference evidence="2 3" key="1">
    <citation type="submission" date="2021-05" db="EMBL/GenBank/DDBJ databases">
        <authorList>
            <person name="Kumar R."/>
            <person name="Kumar A."/>
            <person name="Mukhia S."/>
        </authorList>
    </citation>
    <scope>NUCLEOTIDE SEQUENCE [LARGE SCALE GENOMIC DNA]</scope>
    <source>
        <strain evidence="2 3">ERMR7:08</strain>
    </source>
</reference>
<dbReference type="RefSeq" id="WP_281533629.1">
    <property type="nucleotide sequence ID" value="NZ_CP075584.1"/>
</dbReference>
<feature type="compositionally biased region" description="Basic and acidic residues" evidence="1">
    <location>
        <begin position="1"/>
        <end position="12"/>
    </location>
</feature>
<proteinExistence type="predicted"/>
<feature type="compositionally biased region" description="Acidic residues" evidence="1">
    <location>
        <begin position="13"/>
        <end position="23"/>
    </location>
</feature>
<evidence type="ECO:0000313" key="2">
    <source>
        <dbReference type="EMBL" id="WBM79118.1"/>
    </source>
</evidence>
<dbReference type="Proteomes" id="UP001212421">
    <property type="component" value="Chromosome"/>
</dbReference>
<dbReference type="EMBL" id="CP075584">
    <property type="protein sequence ID" value="WBM79118.1"/>
    <property type="molecule type" value="Genomic_DNA"/>
</dbReference>
<name>A0ABY7NC29_9MICO</name>
<evidence type="ECO:0000313" key="3">
    <source>
        <dbReference type="Proteomes" id="UP001212421"/>
    </source>
</evidence>
<protein>
    <submittedName>
        <fullName evidence="2">Uncharacterized protein</fullName>
    </submittedName>
</protein>
<feature type="region of interest" description="Disordered" evidence="1">
    <location>
        <begin position="1"/>
        <end position="32"/>
    </location>
</feature>
<accession>A0ABY7NC29</accession>
<organism evidence="2 3">
    <name type="scientific">Cryobacterium breve</name>
    <dbReference type="NCBI Taxonomy" id="1259258"/>
    <lineage>
        <taxon>Bacteria</taxon>
        <taxon>Bacillati</taxon>
        <taxon>Actinomycetota</taxon>
        <taxon>Actinomycetes</taxon>
        <taxon>Micrococcales</taxon>
        <taxon>Microbacteriaceae</taxon>
        <taxon>Cryobacterium</taxon>
    </lineage>
</organism>